<dbReference type="AlphaFoldDB" id="R7UC89"/>
<dbReference type="InterPro" id="IPR001680">
    <property type="entry name" value="WD40_rpt"/>
</dbReference>
<dbReference type="PROSITE" id="PS50082">
    <property type="entry name" value="WD_REPEATS_2"/>
    <property type="match status" value="2"/>
</dbReference>
<keyword evidence="3" id="KW-0678">Repressor</keyword>
<dbReference type="EnsemblMetazoa" id="CapteT1436">
    <property type="protein sequence ID" value="CapteP1436"/>
    <property type="gene ID" value="CapteG1436"/>
</dbReference>
<reference evidence="12" key="1">
    <citation type="submission" date="2012-12" db="EMBL/GenBank/DDBJ databases">
        <authorList>
            <person name="Hellsten U."/>
            <person name="Grimwood J."/>
            <person name="Chapman J.A."/>
            <person name="Shapiro H."/>
            <person name="Aerts A."/>
            <person name="Otillar R.P."/>
            <person name="Terry A.Y."/>
            <person name="Boore J.L."/>
            <person name="Simakov O."/>
            <person name="Marletaz F."/>
            <person name="Cho S.-J."/>
            <person name="Edsinger-Gonzales E."/>
            <person name="Havlak P."/>
            <person name="Kuo D.-H."/>
            <person name="Larsson T."/>
            <person name="Lv J."/>
            <person name="Arendt D."/>
            <person name="Savage R."/>
            <person name="Osoegawa K."/>
            <person name="de Jong P."/>
            <person name="Lindberg D.R."/>
            <person name="Seaver E.C."/>
            <person name="Weisblat D.A."/>
            <person name="Putnam N.H."/>
            <person name="Grigoriev I.V."/>
            <person name="Rokhsar D.S."/>
        </authorList>
    </citation>
    <scope>NUCLEOTIDE SEQUENCE</scope>
    <source>
        <strain evidence="12">I ESC-2004</strain>
    </source>
</reference>
<evidence type="ECO:0000256" key="2">
    <source>
        <dbReference type="ARBA" id="ARBA00008075"/>
    </source>
</evidence>
<evidence type="ECO:0000256" key="1">
    <source>
        <dbReference type="ARBA" id="ARBA00004123"/>
    </source>
</evidence>
<evidence type="ECO:0000256" key="9">
    <source>
        <dbReference type="PROSITE-ProRule" id="PRU00221"/>
    </source>
</evidence>
<comment type="similarity">
    <text evidence="2">Belongs to the WD repeat ESC family.</text>
</comment>
<evidence type="ECO:0000313" key="12">
    <source>
        <dbReference type="Proteomes" id="UP000014760"/>
    </source>
</evidence>
<protein>
    <submittedName>
        <fullName evidence="10 11">Uncharacterized protein</fullName>
    </submittedName>
</protein>
<evidence type="ECO:0000313" key="10">
    <source>
        <dbReference type="EMBL" id="ELU03609.1"/>
    </source>
</evidence>
<evidence type="ECO:0000256" key="5">
    <source>
        <dbReference type="ARBA" id="ARBA00022737"/>
    </source>
</evidence>
<evidence type="ECO:0000256" key="7">
    <source>
        <dbReference type="ARBA" id="ARBA00023163"/>
    </source>
</evidence>
<dbReference type="HOGENOM" id="CLU_032683_4_0_1"/>
<accession>R7UC89</accession>
<keyword evidence="7" id="KW-0804">Transcription</keyword>
<keyword evidence="5" id="KW-0677">Repeat</keyword>
<gene>
    <name evidence="10" type="ORF">CAPTEDRAFT_1436</name>
</gene>
<evidence type="ECO:0000256" key="6">
    <source>
        <dbReference type="ARBA" id="ARBA00023015"/>
    </source>
</evidence>
<dbReference type="InterPro" id="IPR036322">
    <property type="entry name" value="WD40_repeat_dom_sf"/>
</dbReference>
<dbReference type="PANTHER" id="PTHR10253">
    <property type="entry name" value="POLYCOMB PROTEIN"/>
    <property type="match status" value="1"/>
</dbReference>
<dbReference type="FunCoup" id="R7UC89">
    <property type="interactions" value="1804"/>
</dbReference>
<evidence type="ECO:0000256" key="4">
    <source>
        <dbReference type="ARBA" id="ARBA00022574"/>
    </source>
</evidence>
<sequence length="376" mass="43104">MRKRNIKGKFKRNKLQYKCSTYLKEDHGQPVFGVQFNYHTKDGDPVLFATVGSNRVTVYECEESGKITLVQAYIDADADESFYTCAWTYDDVSHEPLLVAAGARGIIRFLSPISMHCVKHFIGHGQSVNELKFHPKDPNILMSVSKDHALRLWNCKTDVCVVIFGGVDGHRDEVLSGDINLEGTMIVSCGMDHSLKIWRIDKAEITNAIEESYKYTANKTNKTFKTVAQHYPDFSTRDIHRNYVDCVKWMGKVVLSKSCENRIVCWKPGSLDDLDFTLKPTDSSVSILHQFDFKECDIWFMRFSMDFWQRILAMGTQYGRVFVWDIDVDDPTLARATVLTHSKCGSAVRQTNLSKNGSILIYVCDDSTVWRWDRVR</sequence>
<organism evidence="10">
    <name type="scientific">Capitella teleta</name>
    <name type="common">Polychaete worm</name>
    <dbReference type="NCBI Taxonomy" id="283909"/>
    <lineage>
        <taxon>Eukaryota</taxon>
        <taxon>Metazoa</taxon>
        <taxon>Spiralia</taxon>
        <taxon>Lophotrochozoa</taxon>
        <taxon>Annelida</taxon>
        <taxon>Polychaeta</taxon>
        <taxon>Sedentaria</taxon>
        <taxon>Scolecida</taxon>
        <taxon>Capitellidae</taxon>
        <taxon>Capitella</taxon>
    </lineage>
</organism>
<dbReference type="InterPro" id="IPR051243">
    <property type="entry name" value="PcG_WD-repeat"/>
</dbReference>
<dbReference type="Proteomes" id="UP000014760">
    <property type="component" value="Unassembled WGS sequence"/>
</dbReference>
<comment type="subcellular location">
    <subcellularLocation>
        <location evidence="1">Nucleus</location>
    </subcellularLocation>
</comment>
<reference evidence="10 12" key="2">
    <citation type="journal article" date="2013" name="Nature">
        <title>Insights into bilaterian evolution from three spiralian genomes.</title>
        <authorList>
            <person name="Simakov O."/>
            <person name="Marletaz F."/>
            <person name="Cho S.J."/>
            <person name="Edsinger-Gonzales E."/>
            <person name="Havlak P."/>
            <person name="Hellsten U."/>
            <person name="Kuo D.H."/>
            <person name="Larsson T."/>
            <person name="Lv J."/>
            <person name="Arendt D."/>
            <person name="Savage R."/>
            <person name="Osoegawa K."/>
            <person name="de Jong P."/>
            <person name="Grimwood J."/>
            <person name="Chapman J.A."/>
            <person name="Shapiro H."/>
            <person name="Aerts A."/>
            <person name="Otillar R.P."/>
            <person name="Terry A.Y."/>
            <person name="Boore J.L."/>
            <person name="Grigoriev I.V."/>
            <person name="Lindberg D.R."/>
            <person name="Seaver E.C."/>
            <person name="Weisblat D.A."/>
            <person name="Putnam N.H."/>
            <person name="Rokhsar D.S."/>
        </authorList>
    </citation>
    <scope>NUCLEOTIDE SEQUENCE</scope>
    <source>
        <strain evidence="10 12">I ESC-2004</strain>
    </source>
</reference>
<evidence type="ECO:0000256" key="3">
    <source>
        <dbReference type="ARBA" id="ARBA00022491"/>
    </source>
</evidence>
<dbReference type="STRING" id="283909.R7UC89"/>
<proteinExistence type="inferred from homology"/>
<dbReference type="Pfam" id="PF00400">
    <property type="entry name" value="WD40"/>
    <property type="match status" value="2"/>
</dbReference>
<dbReference type="Gene3D" id="2.130.10.10">
    <property type="entry name" value="YVTN repeat-like/Quinoprotein amine dehydrogenase"/>
    <property type="match status" value="1"/>
</dbReference>
<keyword evidence="6" id="KW-0805">Transcription regulation</keyword>
<dbReference type="SMART" id="SM00320">
    <property type="entry name" value="WD40"/>
    <property type="match status" value="6"/>
</dbReference>
<dbReference type="OMA" id="RDVHRNY"/>
<name>R7UC89_CAPTE</name>
<reference evidence="11" key="3">
    <citation type="submission" date="2015-06" db="UniProtKB">
        <authorList>
            <consortium name="EnsemblMetazoa"/>
        </authorList>
    </citation>
    <scope>IDENTIFICATION</scope>
</reference>
<dbReference type="EMBL" id="KB303020">
    <property type="protein sequence ID" value="ELU03609.1"/>
    <property type="molecule type" value="Genomic_DNA"/>
</dbReference>
<evidence type="ECO:0000313" key="11">
    <source>
        <dbReference type="EnsemblMetazoa" id="CapteP1436"/>
    </source>
</evidence>
<dbReference type="EMBL" id="AMQN01001489">
    <property type="status" value="NOT_ANNOTATED_CDS"/>
    <property type="molecule type" value="Genomic_DNA"/>
</dbReference>
<dbReference type="PROSITE" id="PS50294">
    <property type="entry name" value="WD_REPEATS_REGION"/>
    <property type="match status" value="2"/>
</dbReference>
<dbReference type="SUPFAM" id="SSF50978">
    <property type="entry name" value="WD40 repeat-like"/>
    <property type="match status" value="1"/>
</dbReference>
<feature type="repeat" description="WD" evidence="9">
    <location>
        <begin position="121"/>
        <end position="154"/>
    </location>
</feature>
<dbReference type="InterPro" id="IPR015943">
    <property type="entry name" value="WD40/YVTN_repeat-like_dom_sf"/>
</dbReference>
<keyword evidence="8" id="KW-0539">Nucleus</keyword>
<keyword evidence="4 9" id="KW-0853">WD repeat</keyword>
<feature type="repeat" description="WD" evidence="9">
    <location>
        <begin position="167"/>
        <end position="208"/>
    </location>
</feature>
<dbReference type="FunFam" id="2.130.10.10:FF:000056">
    <property type="entry name" value="Polycomb protein eed"/>
    <property type="match status" value="1"/>
</dbReference>
<dbReference type="GO" id="GO:0005634">
    <property type="term" value="C:nucleus"/>
    <property type="evidence" value="ECO:0007669"/>
    <property type="project" value="UniProtKB-SubCell"/>
</dbReference>
<evidence type="ECO:0000256" key="8">
    <source>
        <dbReference type="ARBA" id="ARBA00023242"/>
    </source>
</evidence>
<keyword evidence="12" id="KW-1185">Reference proteome</keyword>
<dbReference type="OrthoDB" id="7318948at2759"/>